<reference evidence="3" key="2">
    <citation type="submission" date="2019-01" db="UniProtKB">
        <authorList>
            <consortium name="EnsemblPlants"/>
        </authorList>
    </citation>
    <scope>IDENTIFICATION</scope>
    <source>
        <strain evidence="3">cv. Heinz 1706</strain>
    </source>
</reference>
<dbReference type="Proteomes" id="UP000004994">
    <property type="component" value="Chromosome 5"/>
</dbReference>
<evidence type="ECO:0000259" key="2">
    <source>
        <dbReference type="Pfam" id="PF00078"/>
    </source>
</evidence>
<proteinExistence type="predicted"/>
<dbReference type="InParanoid" id="A0A3Q7GGI7"/>
<name>A0A3Q7GGI7_SOLLC</name>
<protein>
    <recommendedName>
        <fullName evidence="2">Reverse transcriptase domain-containing protein</fullName>
    </recommendedName>
</protein>
<dbReference type="InterPro" id="IPR043128">
    <property type="entry name" value="Rev_trsase/Diguanyl_cyclase"/>
</dbReference>
<dbReference type="STRING" id="4081.A0A3Q7GGI7"/>
<dbReference type="Gene3D" id="3.30.70.270">
    <property type="match status" value="1"/>
</dbReference>
<evidence type="ECO:0000256" key="1">
    <source>
        <dbReference type="SAM" id="MobiDB-lite"/>
    </source>
</evidence>
<evidence type="ECO:0000313" key="3">
    <source>
        <dbReference type="EnsemblPlants" id="Solyc05g013967.1.1"/>
    </source>
</evidence>
<accession>A0A3Q7GGI7</accession>
<reference evidence="3" key="1">
    <citation type="journal article" date="2012" name="Nature">
        <title>The tomato genome sequence provides insights into fleshy fruit evolution.</title>
        <authorList>
            <consortium name="Tomato Genome Consortium"/>
        </authorList>
    </citation>
    <scope>NUCLEOTIDE SEQUENCE [LARGE SCALE GENOMIC DNA]</scope>
    <source>
        <strain evidence="3">cv. Heinz 1706</strain>
    </source>
</reference>
<feature type="region of interest" description="Disordered" evidence="1">
    <location>
        <begin position="52"/>
        <end position="102"/>
    </location>
</feature>
<dbReference type="PANTHER" id="PTHR24559:SF436">
    <property type="entry name" value="RNA-DIRECTED DNA POLYMERASE HOMOLOG"/>
    <property type="match status" value="1"/>
</dbReference>
<dbReference type="AlphaFoldDB" id="A0A3Q7GGI7"/>
<evidence type="ECO:0000313" key="4">
    <source>
        <dbReference type="Proteomes" id="UP000004994"/>
    </source>
</evidence>
<dbReference type="InterPro" id="IPR000477">
    <property type="entry name" value="RT_dom"/>
</dbReference>
<feature type="compositionally biased region" description="Polar residues" evidence="1">
    <location>
        <begin position="74"/>
        <end position="93"/>
    </location>
</feature>
<dbReference type="InterPro" id="IPR053134">
    <property type="entry name" value="RNA-dir_DNA_polymerase"/>
</dbReference>
<dbReference type="EnsemblPlants" id="Solyc05g013967.1.1">
    <property type="protein sequence ID" value="Solyc05g013967.1.1"/>
    <property type="gene ID" value="Solyc05g013967.1"/>
</dbReference>
<keyword evidence="4" id="KW-1185">Reference proteome</keyword>
<sequence>MLIFPRQGRPQGWDTTDGGSFLYGNKAAYCLFVKFPFIAFFLGFCFPHAEKGRDNRSKTIPPKVDNRRNKSRPIPNQGSDLRGNTRNQPSNFCKNYEDHKRGTPHREGCYICDETTHAARYCPSLSKLSAMVAAEKQQEKAATKPEGLSGEQRGQNNGTDKGKNVVIGMFNHMALFNHISLAALAAQPASIKSSKAPFGAPVLFQKKTKGTLWLCINYRVLNKVTVKNKYPIPLIVDLFDRLGQAKAFTKIDLRKGYYHVRIAEGDEPKTTCVTRYGAFEWLVMPFVLTNAPATFCTLMNKLFHPYLDQFVVIYLDDIVVYSNNMEDYVEYLCKVFKVLRDN</sequence>
<dbReference type="PANTHER" id="PTHR24559">
    <property type="entry name" value="TRANSPOSON TY3-I GAG-POL POLYPROTEIN"/>
    <property type="match status" value="1"/>
</dbReference>
<dbReference type="InterPro" id="IPR043502">
    <property type="entry name" value="DNA/RNA_pol_sf"/>
</dbReference>
<dbReference type="CDD" id="cd01647">
    <property type="entry name" value="RT_LTR"/>
    <property type="match status" value="1"/>
</dbReference>
<dbReference type="SUPFAM" id="SSF56672">
    <property type="entry name" value="DNA/RNA polymerases"/>
    <property type="match status" value="1"/>
</dbReference>
<feature type="region of interest" description="Disordered" evidence="1">
    <location>
        <begin position="136"/>
        <end position="160"/>
    </location>
</feature>
<organism evidence="3">
    <name type="scientific">Solanum lycopersicum</name>
    <name type="common">Tomato</name>
    <name type="synonym">Lycopersicon esculentum</name>
    <dbReference type="NCBI Taxonomy" id="4081"/>
    <lineage>
        <taxon>Eukaryota</taxon>
        <taxon>Viridiplantae</taxon>
        <taxon>Streptophyta</taxon>
        <taxon>Embryophyta</taxon>
        <taxon>Tracheophyta</taxon>
        <taxon>Spermatophyta</taxon>
        <taxon>Magnoliopsida</taxon>
        <taxon>eudicotyledons</taxon>
        <taxon>Gunneridae</taxon>
        <taxon>Pentapetalae</taxon>
        <taxon>asterids</taxon>
        <taxon>lamiids</taxon>
        <taxon>Solanales</taxon>
        <taxon>Solanaceae</taxon>
        <taxon>Solanoideae</taxon>
        <taxon>Solaneae</taxon>
        <taxon>Solanum</taxon>
        <taxon>Solanum subgen. Lycopersicon</taxon>
    </lineage>
</organism>
<dbReference type="Gramene" id="Solyc05g013967.1.1">
    <property type="protein sequence ID" value="Solyc05g013967.1.1"/>
    <property type="gene ID" value="Solyc05g013967.1"/>
</dbReference>
<feature type="domain" description="Reverse transcriptase" evidence="2">
    <location>
        <begin position="210"/>
        <end position="341"/>
    </location>
</feature>
<dbReference type="Pfam" id="PF00078">
    <property type="entry name" value="RVT_1"/>
    <property type="match status" value="1"/>
</dbReference>